<feature type="compositionally biased region" description="Low complexity" evidence="1">
    <location>
        <begin position="502"/>
        <end position="541"/>
    </location>
</feature>
<feature type="region of interest" description="Disordered" evidence="1">
    <location>
        <begin position="593"/>
        <end position="799"/>
    </location>
</feature>
<gene>
    <name evidence="2" type="ORF">MJAP1_001610</name>
</gene>
<evidence type="ECO:0000313" key="3">
    <source>
        <dbReference type="Proteomes" id="UP001217754"/>
    </source>
</evidence>
<dbReference type="InterPro" id="IPR026010">
    <property type="entry name" value="NSP1/NUP62"/>
</dbReference>
<keyword evidence="3" id="KW-1185">Reference proteome</keyword>
<dbReference type="GO" id="GO:0005543">
    <property type="term" value="F:phospholipid binding"/>
    <property type="evidence" value="ECO:0007669"/>
    <property type="project" value="TreeGrafter"/>
</dbReference>
<dbReference type="PANTHER" id="PTHR12084">
    <property type="entry name" value="NUCLEAR PORE GLYCOPROTEIN P62-RELATED"/>
    <property type="match status" value="1"/>
</dbReference>
<feature type="compositionally biased region" description="Low complexity" evidence="1">
    <location>
        <begin position="651"/>
        <end position="672"/>
    </location>
</feature>
<dbReference type="GO" id="GO:0017056">
    <property type="term" value="F:structural constituent of nuclear pore"/>
    <property type="evidence" value="ECO:0007669"/>
    <property type="project" value="InterPro"/>
</dbReference>
<feature type="region of interest" description="Disordered" evidence="1">
    <location>
        <begin position="434"/>
        <end position="553"/>
    </location>
</feature>
<dbReference type="GO" id="GO:0044613">
    <property type="term" value="C:nuclear pore central transport channel"/>
    <property type="evidence" value="ECO:0007669"/>
    <property type="project" value="TreeGrafter"/>
</dbReference>
<dbReference type="Proteomes" id="UP001217754">
    <property type="component" value="Chromosome 2"/>
</dbReference>
<proteinExistence type="predicted"/>
<evidence type="ECO:0000313" key="2">
    <source>
        <dbReference type="EMBL" id="WFD38649.1"/>
    </source>
</evidence>
<name>A0AAF0F1B4_9BASI</name>
<feature type="compositionally biased region" description="Low complexity" evidence="1">
    <location>
        <begin position="761"/>
        <end position="775"/>
    </location>
</feature>
<sequence length="823" mass="85360">MATHSRSPSWSHARSTPTESYFPSSAPRSGGVLKRRSSVIHSAPAVEPMLSLPQHGTTPQPMNINLKDLNSAVDESSEFGGGAPPSPSTLTDIILTLHASLYGAKRSVDEIREMVWRYYDGDAVFDSPLVSVHGRNRIVNQFILAFAVPGIEVRSELRDVICSDFEFDGTRAGIIDHTITVSFLPNLFRSRRSEQGGNGLFTPGPLMSQGSITPHPFANYATPTTAEGSGFSRARSMGFSSAMSPATPATPFQRTGSFSGGGWGSRPRTPGSQELGVHLTRQPSDMSPLPSGADEGVFGSTPKSAEPISLDTTGMPPSTSRDSVATPAPMIDTHPAMPIDAGIPHWSAPQGLGRSTMWILLYNLISPGRTLRSIFSVELRLLSRLEFNEAGRIVRHEDSWSMRELIDGFFPFLSLFYNLERAAPIDQRAASSVQASSSSAGRHHAKSTNAHRISYGTVHNGKTTEQNYGSGSSSNSSPIEGTDNGGVRHGRQAIANGAAVPQGTTGSSGSSGSSGQSSSQESAVSAALAQMAGSQGSQGQQYPNGHLASTVPSMDNLNRLNRERMASQIQSQAATMNLNQQQASSISGIVENLAGTSTGHGHHRTAQSNSQTSAATGSGSRHRNAANAQQTSAAASGASSSKKHHKHHKSSSAAATGSASGSASGASSAATSSKKKHHKSKSSSGSPSSSASSSATDSASSSSAAPTSSATDTAASSSDSTDSSSSSASSDAAPSSTDGGDSTAPVLDSDPAAAARKRSMHASSSSSNSSSTPSVRRCRKKAHKTASASGAHPSHAVIVSQGSSADFDFVRTQSDSSRHHSRN</sequence>
<feature type="compositionally biased region" description="Polar residues" evidence="1">
    <location>
        <begin position="310"/>
        <end position="323"/>
    </location>
</feature>
<feature type="compositionally biased region" description="Polar residues" evidence="1">
    <location>
        <begin position="1"/>
        <end position="27"/>
    </location>
</feature>
<protein>
    <submittedName>
        <fullName evidence="2">Uncharacterized protein</fullName>
    </submittedName>
</protein>
<dbReference type="RefSeq" id="XP_060121546.1">
    <property type="nucleotide sequence ID" value="XM_060265563.1"/>
</dbReference>
<feature type="compositionally biased region" description="Low complexity" evidence="1">
    <location>
        <begin position="682"/>
        <end position="742"/>
    </location>
</feature>
<dbReference type="EMBL" id="CP119959">
    <property type="protein sequence ID" value="WFD38649.1"/>
    <property type="molecule type" value="Genomic_DNA"/>
</dbReference>
<dbReference type="PANTHER" id="PTHR12084:SF0">
    <property type="entry name" value="NUCLEAR PORE GLYCOPROTEIN P62"/>
    <property type="match status" value="1"/>
</dbReference>
<reference evidence="2" key="1">
    <citation type="submission" date="2023-03" db="EMBL/GenBank/DDBJ databases">
        <title>Mating type loci evolution in Malassezia.</title>
        <authorList>
            <person name="Coelho M.A."/>
        </authorList>
    </citation>
    <scope>NUCLEOTIDE SEQUENCE</scope>
    <source>
        <strain evidence="2">CBS 9431</strain>
    </source>
</reference>
<evidence type="ECO:0000256" key="1">
    <source>
        <dbReference type="SAM" id="MobiDB-lite"/>
    </source>
</evidence>
<accession>A0AAF0F1B4</accession>
<dbReference type="AlphaFoldDB" id="A0AAF0F1B4"/>
<dbReference type="GO" id="GO:0006606">
    <property type="term" value="P:protein import into nucleus"/>
    <property type="evidence" value="ECO:0007669"/>
    <property type="project" value="TreeGrafter"/>
</dbReference>
<feature type="compositionally biased region" description="Polar residues" evidence="1">
    <location>
        <begin position="606"/>
        <end position="619"/>
    </location>
</feature>
<dbReference type="GO" id="GO:0006405">
    <property type="term" value="P:RNA export from nucleus"/>
    <property type="evidence" value="ECO:0007669"/>
    <property type="project" value="TreeGrafter"/>
</dbReference>
<feature type="compositionally biased region" description="Low complexity" evidence="1">
    <location>
        <begin position="631"/>
        <end position="640"/>
    </location>
</feature>
<dbReference type="GeneID" id="85225259"/>
<feature type="compositionally biased region" description="Basic residues" evidence="1">
    <location>
        <begin position="641"/>
        <end position="650"/>
    </location>
</feature>
<feature type="region of interest" description="Disordered" evidence="1">
    <location>
        <begin position="198"/>
        <end position="324"/>
    </location>
</feature>
<feature type="region of interest" description="Disordered" evidence="1">
    <location>
        <begin position="1"/>
        <end position="34"/>
    </location>
</feature>
<organism evidence="2 3">
    <name type="scientific">Malassezia japonica</name>
    <dbReference type="NCBI Taxonomy" id="223818"/>
    <lineage>
        <taxon>Eukaryota</taxon>
        <taxon>Fungi</taxon>
        <taxon>Dikarya</taxon>
        <taxon>Basidiomycota</taxon>
        <taxon>Ustilaginomycotina</taxon>
        <taxon>Malasseziomycetes</taxon>
        <taxon>Malasseziales</taxon>
        <taxon>Malasseziaceae</taxon>
        <taxon>Malassezia</taxon>
    </lineage>
</organism>